<dbReference type="NCBIfam" id="TIGR02244">
    <property type="entry name" value="HAD-IG-Ncltidse"/>
    <property type="match status" value="1"/>
</dbReference>
<feature type="compositionally biased region" description="Low complexity" evidence="6">
    <location>
        <begin position="593"/>
        <end position="602"/>
    </location>
</feature>
<accession>A0ABD2IK99</accession>
<keyword evidence="4" id="KW-0460">Magnesium</keyword>
<dbReference type="InterPro" id="IPR023214">
    <property type="entry name" value="HAD_sf"/>
</dbReference>
<organism evidence="7 8">
    <name type="scientific">Heterodera schachtii</name>
    <name type="common">Sugarbeet cyst nematode worm</name>
    <name type="synonym">Tylenchus schachtii</name>
    <dbReference type="NCBI Taxonomy" id="97005"/>
    <lineage>
        <taxon>Eukaryota</taxon>
        <taxon>Metazoa</taxon>
        <taxon>Ecdysozoa</taxon>
        <taxon>Nematoda</taxon>
        <taxon>Chromadorea</taxon>
        <taxon>Rhabditida</taxon>
        <taxon>Tylenchina</taxon>
        <taxon>Tylenchomorpha</taxon>
        <taxon>Tylenchoidea</taxon>
        <taxon>Heteroderidae</taxon>
        <taxon>Heteroderinae</taxon>
        <taxon>Heterodera</taxon>
    </lineage>
</organism>
<name>A0ABD2IK99_HETSC</name>
<feature type="compositionally biased region" description="Low complexity" evidence="6">
    <location>
        <begin position="535"/>
        <end position="572"/>
    </location>
</feature>
<keyword evidence="2" id="KW-0479">Metal-binding</keyword>
<proteinExistence type="inferred from homology"/>
<evidence type="ECO:0000313" key="8">
    <source>
        <dbReference type="Proteomes" id="UP001620645"/>
    </source>
</evidence>
<dbReference type="Gene3D" id="3.40.50.1000">
    <property type="entry name" value="HAD superfamily/HAD-like"/>
    <property type="match status" value="1"/>
</dbReference>
<comment type="similarity">
    <text evidence="1">Belongs to the 5'(3')-deoxyribonucleotidase family.</text>
</comment>
<dbReference type="GO" id="GO:0016787">
    <property type="term" value="F:hydrolase activity"/>
    <property type="evidence" value="ECO:0007669"/>
    <property type="project" value="UniProtKB-KW"/>
</dbReference>
<evidence type="ECO:0008006" key="9">
    <source>
        <dbReference type="Google" id="ProtNLM"/>
    </source>
</evidence>
<feature type="region of interest" description="Disordered" evidence="6">
    <location>
        <begin position="593"/>
        <end position="649"/>
    </location>
</feature>
<feature type="region of interest" description="Disordered" evidence="6">
    <location>
        <begin position="521"/>
        <end position="572"/>
    </location>
</feature>
<keyword evidence="5" id="KW-0175">Coiled coil</keyword>
<feature type="coiled-coil region" evidence="5">
    <location>
        <begin position="377"/>
        <end position="404"/>
    </location>
</feature>
<keyword evidence="8" id="KW-1185">Reference proteome</keyword>
<dbReference type="GO" id="GO:0046872">
    <property type="term" value="F:metal ion binding"/>
    <property type="evidence" value="ECO:0007669"/>
    <property type="project" value="UniProtKB-KW"/>
</dbReference>
<dbReference type="Proteomes" id="UP001620645">
    <property type="component" value="Unassembled WGS sequence"/>
</dbReference>
<evidence type="ECO:0000256" key="5">
    <source>
        <dbReference type="SAM" id="Coils"/>
    </source>
</evidence>
<comment type="caution">
    <text evidence="7">The sequence shown here is derived from an EMBL/GenBank/DDBJ whole genome shotgun (WGS) entry which is preliminary data.</text>
</comment>
<dbReference type="PANTHER" id="PTHR12103:SF15">
    <property type="entry name" value="CYTOSOLIC PURINE 5'-NUCLEOTIDASE"/>
    <property type="match status" value="1"/>
</dbReference>
<dbReference type="FunFam" id="3.40.50.1000:FF:000021">
    <property type="entry name" value="NT5C2 isoform 1"/>
    <property type="match status" value="1"/>
</dbReference>
<dbReference type="GO" id="GO:0046037">
    <property type="term" value="P:GMP metabolic process"/>
    <property type="evidence" value="ECO:0007669"/>
    <property type="project" value="UniProtKB-ARBA"/>
</dbReference>
<dbReference type="CDD" id="cd07522">
    <property type="entry name" value="HAD_cN-II"/>
    <property type="match status" value="1"/>
</dbReference>
<reference evidence="7 8" key="1">
    <citation type="submission" date="2024-10" db="EMBL/GenBank/DDBJ databases">
        <authorList>
            <person name="Kim D."/>
        </authorList>
    </citation>
    <scope>NUCLEOTIDE SEQUENCE [LARGE SCALE GENOMIC DNA]</scope>
    <source>
        <strain evidence="7">Taebaek</strain>
    </source>
</reference>
<sequence length="649" mass="71763">MNSSAAINGNPSMSVPFHLQKQISIINKREPEKRIFVNRTVRLEKIQLFGFDMDYTLAEYKSPIMEAETFKFCIDYLIRIGYPTEIAEFEYDPMFSIRGLWFDIKFGNLLKVDGFGNILRASHGRRFLTWKEVEDCYPNKFVQLSERQIYVLNTLFNLPDAYLITRLVDFFDKFEQTPDRTGVRYGDVTMSYNAIYQDIRAAMDHVHGGISVGQLKKKILTRIGDFVEKDERIGVLLAQLRVTGRKTFLLTNSDYEYTKGIMTFLLGPEWRSFFDMIIVDACKPLWFGEGTVFREVDTETGALKIGVPTNPLKKTGAVYSGGSCEAFRRLLNVRGKEVLYIGDHIFGDVLRSKKTKGWHTFLVVPELSRELAVWTGKRELFERLQQLESELAELYRNLDANTRDKPTEAVTGTVFKAIQEVTQSMEQQYGVFGSLFRSGTRTSFFASQVERYADLYAGSCFNLVHYPVFYFFRAPMALMPHESTVDHGAAIPDKGSRQNMDAAGGSACAAGVWSQQIMSTAPNDSIEEEEEDGSDSASASAAATTATPASGGSSSLSSPTAGGSGAAGVSSNLSASSSITTTAAAAAAAATNSASNDAGDGASSEEHNNNNTNNNNGVVRQEMRSRSGTAGQSDVIVPKQAFVEGRQMQ</sequence>
<dbReference type="EMBL" id="JBICCN010000293">
    <property type="protein sequence ID" value="KAL3080542.1"/>
    <property type="molecule type" value="Genomic_DNA"/>
</dbReference>
<protein>
    <recommendedName>
        <fullName evidence="9">Cytosolic purine 5'-nucleotidase</fullName>
    </recommendedName>
</protein>
<feature type="compositionally biased region" description="Acidic residues" evidence="6">
    <location>
        <begin position="525"/>
        <end position="534"/>
    </location>
</feature>
<evidence type="ECO:0000256" key="6">
    <source>
        <dbReference type="SAM" id="MobiDB-lite"/>
    </source>
</evidence>
<dbReference type="InterPro" id="IPR008380">
    <property type="entry name" value="HAD-SF_hydro_IG_5-nucl"/>
</dbReference>
<dbReference type="Pfam" id="PF05761">
    <property type="entry name" value="5_nucleotid"/>
    <property type="match status" value="1"/>
</dbReference>
<gene>
    <name evidence="7" type="ORF">niasHS_013736</name>
</gene>
<evidence type="ECO:0000256" key="3">
    <source>
        <dbReference type="ARBA" id="ARBA00022801"/>
    </source>
</evidence>
<dbReference type="SUPFAM" id="SSF56784">
    <property type="entry name" value="HAD-like"/>
    <property type="match status" value="1"/>
</dbReference>
<keyword evidence="3" id="KW-0378">Hydrolase</keyword>
<evidence type="ECO:0000313" key="7">
    <source>
        <dbReference type="EMBL" id="KAL3080542.1"/>
    </source>
</evidence>
<dbReference type="AlphaFoldDB" id="A0ABD2IK99"/>
<evidence type="ECO:0000256" key="1">
    <source>
        <dbReference type="ARBA" id="ARBA00009589"/>
    </source>
</evidence>
<evidence type="ECO:0000256" key="2">
    <source>
        <dbReference type="ARBA" id="ARBA00022723"/>
    </source>
</evidence>
<evidence type="ECO:0000256" key="4">
    <source>
        <dbReference type="ARBA" id="ARBA00022842"/>
    </source>
</evidence>
<dbReference type="PANTHER" id="PTHR12103">
    <property type="entry name" value="5'-NUCLEOTIDASE DOMAIN-CONTAINING"/>
    <property type="match status" value="1"/>
</dbReference>
<dbReference type="InterPro" id="IPR036412">
    <property type="entry name" value="HAD-like_sf"/>
</dbReference>